<dbReference type="STRING" id="649333.SAMN04487989_101317"/>
<evidence type="ECO:0000256" key="1">
    <source>
        <dbReference type="SAM" id="MobiDB-lite"/>
    </source>
</evidence>
<dbReference type="AlphaFoldDB" id="A0A1I4YWH1"/>
<dbReference type="InterPro" id="IPR025381">
    <property type="entry name" value="DUF4296"/>
</dbReference>
<dbReference type="Proteomes" id="UP000198705">
    <property type="component" value="Unassembled WGS sequence"/>
</dbReference>
<feature type="region of interest" description="Disordered" evidence="1">
    <location>
        <begin position="122"/>
        <end position="141"/>
    </location>
</feature>
<evidence type="ECO:0000259" key="2">
    <source>
        <dbReference type="Pfam" id="PF14129"/>
    </source>
</evidence>
<dbReference type="EMBL" id="FOVN01000001">
    <property type="protein sequence ID" value="SFN41980.1"/>
    <property type="molecule type" value="Genomic_DNA"/>
</dbReference>
<keyword evidence="4" id="KW-1185">Reference proteome</keyword>
<proteinExistence type="predicted"/>
<gene>
    <name evidence="3" type="ORF">SAMN04487989_101317</name>
</gene>
<dbReference type="RefSeq" id="WP_092205893.1">
    <property type="nucleotide sequence ID" value="NZ_FOVN01000001.1"/>
</dbReference>
<accession>A0A1I4YWH1</accession>
<sequence>MKKGLIYICIAVFFFNCGQIGKPKKPKNLIPEKEMVTILVDLALLSSAKGVNKKILENHGISPEEYVYNTHNIDSLQFLESNKYYSHNTEEYEIILSSVEDSLKKLKLKYTDQLSINELKRSVSKVNNKKRDSTRKQKSRK</sequence>
<dbReference type="OrthoDB" id="1525222at2"/>
<protein>
    <recommendedName>
        <fullName evidence="2">DUF4296 domain-containing protein</fullName>
    </recommendedName>
</protein>
<evidence type="ECO:0000313" key="3">
    <source>
        <dbReference type="EMBL" id="SFN41980.1"/>
    </source>
</evidence>
<name>A0A1I4YWH1_9FLAO</name>
<organism evidence="3 4">
    <name type="scientific">Bizionia echini</name>
    <dbReference type="NCBI Taxonomy" id="649333"/>
    <lineage>
        <taxon>Bacteria</taxon>
        <taxon>Pseudomonadati</taxon>
        <taxon>Bacteroidota</taxon>
        <taxon>Flavobacteriia</taxon>
        <taxon>Flavobacteriales</taxon>
        <taxon>Flavobacteriaceae</taxon>
        <taxon>Bizionia</taxon>
    </lineage>
</organism>
<feature type="domain" description="DUF4296" evidence="2">
    <location>
        <begin position="26"/>
        <end position="107"/>
    </location>
</feature>
<evidence type="ECO:0000313" key="4">
    <source>
        <dbReference type="Proteomes" id="UP000198705"/>
    </source>
</evidence>
<reference evidence="4" key="1">
    <citation type="submission" date="2016-10" db="EMBL/GenBank/DDBJ databases">
        <authorList>
            <person name="Varghese N."/>
            <person name="Submissions S."/>
        </authorList>
    </citation>
    <scope>NUCLEOTIDE SEQUENCE [LARGE SCALE GENOMIC DNA]</scope>
    <source>
        <strain evidence="4">DSM 23925</strain>
    </source>
</reference>
<dbReference type="Pfam" id="PF14129">
    <property type="entry name" value="DUF4296"/>
    <property type="match status" value="1"/>
</dbReference>